<feature type="binding site" description="axial binding residue" evidence="8">
    <location>
        <position position="196"/>
    </location>
    <ligand>
        <name>heme</name>
        <dbReference type="ChEBI" id="CHEBI:30413"/>
    </ligand>
    <ligandPart>
        <name>Fe</name>
        <dbReference type="ChEBI" id="CHEBI:18248"/>
    </ligandPart>
</feature>
<evidence type="ECO:0008006" key="12">
    <source>
        <dbReference type="Google" id="ProtNLM"/>
    </source>
</evidence>
<dbReference type="InterPro" id="IPR017972">
    <property type="entry name" value="Cyt_P450_CS"/>
</dbReference>
<evidence type="ECO:0000256" key="2">
    <source>
        <dbReference type="ARBA" id="ARBA00010617"/>
    </source>
</evidence>
<dbReference type="SUPFAM" id="SSF48264">
    <property type="entry name" value="Cytochrome P450"/>
    <property type="match status" value="1"/>
</dbReference>
<reference evidence="11" key="1">
    <citation type="submission" date="2021-01" db="EMBL/GenBank/DDBJ databases">
        <authorList>
            <person name="Corre E."/>
            <person name="Pelletier E."/>
            <person name="Niang G."/>
            <person name="Scheremetjew M."/>
            <person name="Finn R."/>
            <person name="Kale V."/>
            <person name="Holt S."/>
            <person name="Cochrane G."/>
            <person name="Meng A."/>
            <person name="Brown T."/>
            <person name="Cohen L."/>
        </authorList>
    </citation>
    <scope>NUCLEOTIDE SEQUENCE</scope>
    <source>
        <strain evidence="11">GSBS06</strain>
    </source>
</reference>
<dbReference type="PRINTS" id="PR00463">
    <property type="entry name" value="EP450I"/>
</dbReference>
<evidence type="ECO:0000256" key="9">
    <source>
        <dbReference type="RuleBase" id="RU000461"/>
    </source>
</evidence>
<dbReference type="InterPro" id="IPR002401">
    <property type="entry name" value="Cyt_P450_E_grp-I"/>
</dbReference>
<accession>A0A7S3PLD6</accession>
<dbReference type="InterPro" id="IPR050476">
    <property type="entry name" value="Insect_CytP450_Detox"/>
</dbReference>
<dbReference type="GO" id="GO:0020037">
    <property type="term" value="F:heme binding"/>
    <property type="evidence" value="ECO:0007669"/>
    <property type="project" value="InterPro"/>
</dbReference>
<evidence type="ECO:0000256" key="3">
    <source>
        <dbReference type="ARBA" id="ARBA00022617"/>
    </source>
</evidence>
<keyword evidence="5 9" id="KW-0560">Oxidoreductase</keyword>
<evidence type="ECO:0000256" key="1">
    <source>
        <dbReference type="ARBA" id="ARBA00001971"/>
    </source>
</evidence>
<dbReference type="GO" id="GO:0004497">
    <property type="term" value="F:monooxygenase activity"/>
    <property type="evidence" value="ECO:0007669"/>
    <property type="project" value="UniProtKB-KW"/>
</dbReference>
<dbReference type="AlphaFoldDB" id="A0A7S3PLD6"/>
<keyword evidence="7 9" id="KW-0503">Monooxygenase</keyword>
<dbReference type="PRINTS" id="PR00385">
    <property type="entry name" value="P450"/>
</dbReference>
<sequence length="255" mass="28932">MLVEAKNKLKPKGEKNNNSVSKTDFKDPSVSNVIIDNVITMMWAGHDTTAAGLSFCLYRMSVHQDVQKRLREEIIQCKSDNGIPSQDPLPHELVMKLPFLNAVVMETLRLHPPALWTQRGMTQDVTLYNETRDKSVTIPYGSNVFLPIYAVHHSESNWENPEKFTPERFLDKDGNQDNSKYHPFAFVPFGGGNRVCPGQTLAQFEFKTILSTLVEHFHFSPVKSPEPKGDYHQPTIKSCGMFQDCVDNLLHITSI</sequence>
<comment type="cofactor">
    <cofactor evidence="1 8">
        <name>heme</name>
        <dbReference type="ChEBI" id="CHEBI:30413"/>
    </cofactor>
</comment>
<gene>
    <name evidence="11" type="ORF">ASTO00021_LOCUS13241</name>
</gene>
<evidence type="ECO:0000313" key="11">
    <source>
        <dbReference type="EMBL" id="CAE0443144.1"/>
    </source>
</evidence>
<feature type="compositionally biased region" description="Basic and acidic residues" evidence="10">
    <location>
        <begin position="1"/>
        <end position="15"/>
    </location>
</feature>
<organism evidence="11">
    <name type="scientific">Aplanochytrium stocchinoi</name>
    <dbReference type="NCBI Taxonomy" id="215587"/>
    <lineage>
        <taxon>Eukaryota</taxon>
        <taxon>Sar</taxon>
        <taxon>Stramenopiles</taxon>
        <taxon>Bigyra</taxon>
        <taxon>Labyrinthulomycetes</taxon>
        <taxon>Thraustochytrida</taxon>
        <taxon>Thraustochytriidae</taxon>
        <taxon>Aplanochytrium</taxon>
    </lineage>
</organism>
<evidence type="ECO:0000256" key="4">
    <source>
        <dbReference type="ARBA" id="ARBA00022723"/>
    </source>
</evidence>
<dbReference type="GO" id="GO:0016705">
    <property type="term" value="F:oxidoreductase activity, acting on paired donors, with incorporation or reduction of molecular oxygen"/>
    <property type="evidence" value="ECO:0007669"/>
    <property type="project" value="InterPro"/>
</dbReference>
<evidence type="ECO:0000256" key="5">
    <source>
        <dbReference type="ARBA" id="ARBA00023002"/>
    </source>
</evidence>
<feature type="region of interest" description="Disordered" evidence="10">
    <location>
        <begin position="1"/>
        <end position="23"/>
    </location>
</feature>
<keyword evidence="3 8" id="KW-0349">Heme</keyword>
<keyword evidence="6 8" id="KW-0408">Iron</keyword>
<protein>
    <recommendedName>
        <fullName evidence="12">Cytochrome P450</fullName>
    </recommendedName>
</protein>
<name>A0A7S3PLD6_9STRA</name>
<dbReference type="Pfam" id="PF00067">
    <property type="entry name" value="p450"/>
    <property type="match status" value="1"/>
</dbReference>
<evidence type="ECO:0000256" key="7">
    <source>
        <dbReference type="ARBA" id="ARBA00023033"/>
    </source>
</evidence>
<evidence type="ECO:0000256" key="6">
    <source>
        <dbReference type="ARBA" id="ARBA00023004"/>
    </source>
</evidence>
<keyword evidence="4 8" id="KW-0479">Metal-binding</keyword>
<dbReference type="PROSITE" id="PS00086">
    <property type="entry name" value="CYTOCHROME_P450"/>
    <property type="match status" value="1"/>
</dbReference>
<dbReference type="GO" id="GO:0005506">
    <property type="term" value="F:iron ion binding"/>
    <property type="evidence" value="ECO:0007669"/>
    <property type="project" value="InterPro"/>
</dbReference>
<dbReference type="InterPro" id="IPR001128">
    <property type="entry name" value="Cyt_P450"/>
</dbReference>
<dbReference type="EMBL" id="HBIN01017357">
    <property type="protein sequence ID" value="CAE0443144.1"/>
    <property type="molecule type" value="Transcribed_RNA"/>
</dbReference>
<proteinExistence type="inferred from homology"/>
<dbReference type="Gene3D" id="1.10.630.10">
    <property type="entry name" value="Cytochrome P450"/>
    <property type="match status" value="1"/>
</dbReference>
<dbReference type="InterPro" id="IPR036396">
    <property type="entry name" value="Cyt_P450_sf"/>
</dbReference>
<dbReference type="PANTHER" id="PTHR24292">
    <property type="entry name" value="CYTOCHROME P450"/>
    <property type="match status" value="1"/>
</dbReference>
<dbReference type="PANTHER" id="PTHR24292:SF54">
    <property type="entry name" value="CYP9F3-RELATED"/>
    <property type="match status" value="1"/>
</dbReference>
<evidence type="ECO:0000256" key="8">
    <source>
        <dbReference type="PIRSR" id="PIRSR602401-1"/>
    </source>
</evidence>
<evidence type="ECO:0000256" key="10">
    <source>
        <dbReference type="SAM" id="MobiDB-lite"/>
    </source>
</evidence>
<comment type="similarity">
    <text evidence="2 9">Belongs to the cytochrome P450 family.</text>
</comment>